<dbReference type="OrthoDB" id="2257100at2759"/>
<dbReference type="SMART" id="SM00338">
    <property type="entry name" value="BRLZ"/>
    <property type="match status" value="1"/>
</dbReference>
<sequence>MSPPDISITFTASQRSAAEDVACRCRGQYVQLHVAVMTRAPSTADFAGLSWRPDNISSWSEALSQQPPPVVSSQSAGIHRNTETSTYQHDYSPLDPSFLFSSSGLTLDSAGNAGSSSIFNLSPSPDALAFDAAVQSTNSIDGIDSFLDLGALAQPQSDAQQDTTSIDSLPEPPIGAFDTDFSRLVAFSSPAFDIYDNLSFLDDLSPSISMPSQDHTQRSLTSELSNSGNNLLSTPEICSTLKSASSRSTQLSGHRHETASPTSRENCSISAARVEKRQRNNIAARKYRQRRIDRIEELEAALMCMTKERDDLRIKAARSDAEIQLLKDMLHKSK</sequence>
<organism evidence="3 4">
    <name type="scientific">Venturia effusa</name>
    <dbReference type="NCBI Taxonomy" id="50376"/>
    <lineage>
        <taxon>Eukaryota</taxon>
        <taxon>Fungi</taxon>
        <taxon>Dikarya</taxon>
        <taxon>Ascomycota</taxon>
        <taxon>Pezizomycotina</taxon>
        <taxon>Dothideomycetes</taxon>
        <taxon>Pleosporomycetidae</taxon>
        <taxon>Venturiales</taxon>
        <taxon>Venturiaceae</taxon>
        <taxon>Venturia</taxon>
    </lineage>
</organism>
<proteinExistence type="predicted"/>
<dbReference type="Gene3D" id="1.20.5.170">
    <property type="match status" value="1"/>
</dbReference>
<feature type="compositionally biased region" description="Polar residues" evidence="1">
    <location>
        <begin position="243"/>
        <end position="252"/>
    </location>
</feature>
<feature type="region of interest" description="Disordered" evidence="1">
    <location>
        <begin position="243"/>
        <end position="266"/>
    </location>
</feature>
<dbReference type="CDD" id="cd14686">
    <property type="entry name" value="bZIP"/>
    <property type="match status" value="1"/>
</dbReference>
<dbReference type="Pfam" id="PF00170">
    <property type="entry name" value="bZIP_1"/>
    <property type="match status" value="1"/>
</dbReference>
<dbReference type="EMBL" id="CP042185">
    <property type="protein sequence ID" value="QDS67575.1"/>
    <property type="molecule type" value="Genomic_DNA"/>
</dbReference>
<dbReference type="Proteomes" id="UP000316270">
    <property type="component" value="Chromosome 1"/>
</dbReference>
<evidence type="ECO:0000313" key="3">
    <source>
        <dbReference type="EMBL" id="QDS67575.1"/>
    </source>
</evidence>
<reference evidence="3 4" key="1">
    <citation type="submission" date="2019-07" db="EMBL/GenBank/DDBJ databases">
        <title>Finished genome of Venturia effusa.</title>
        <authorList>
            <person name="Young C.A."/>
            <person name="Cox M.P."/>
            <person name="Ganley A.R.D."/>
            <person name="David W.J."/>
        </authorList>
    </citation>
    <scope>NUCLEOTIDE SEQUENCE [LARGE SCALE GENOMIC DNA]</scope>
    <source>
        <strain evidence="4">albino</strain>
    </source>
</reference>
<gene>
    <name evidence="3" type="ORF">FKW77_003499</name>
</gene>
<dbReference type="PROSITE" id="PS00036">
    <property type="entry name" value="BZIP_BASIC"/>
    <property type="match status" value="1"/>
</dbReference>
<dbReference type="AlphaFoldDB" id="A0A517KW28"/>
<dbReference type="GO" id="GO:0003700">
    <property type="term" value="F:DNA-binding transcription factor activity"/>
    <property type="evidence" value="ECO:0007669"/>
    <property type="project" value="InterPro"/>
</dbReference>
<dbReference type="InterPro" id="IPR046347">
    <property type="entry name" value="bZIP_sf"/>
</dbReference>
<evidence type="ECO:0000313" key="4">
    <source>
        <dbReference type="Proteomes" id="UP000316270"/>
    </source>
</evidence>
<dbReference type="STRING" id="50376.A0A517KW28"/>
<evidence type="ECO:0000256" key="1">
    <source>
        <dbReference type="SAM" id="MobiDB-lite"/>
    </source>
</evidence>
<accession>A0A517KW28</accession>
<dbReference type="InterPro" id="IPR004827">
    <property type="entry name" value="bZIP"/>
</dbReference>
<name>A0A517KW28_9PEZI</name>
<dbReference type="SUPFAM" id="SSF57959">
    <property type="entry name" value="Leucine zipper domain"/>
    <property type="match status" value="1"/>
</dbReference>
<keyword evidence="4" id="KW-1185">Reference proteome</keyword>
<feature type="domain" description="BZIP" evidence="2">
    <location>
        <begin position="270"/>
        <end position="333"/>
    </location>
</feature>
<evidence type="ECO:0000259" key="2">
    <source>
        <dbReference type="PROSITE" id="PS50217"/>
    </source>
</evidence>
<protein>
    <recommendedName>
        <fullName evidence="2">BZIP domain-containing protein</fullName>
    </recommendedName>
</protein>
<dbReference type="PROSITE" id="PS50217">
    <property type="entry name" value="BZIP"/>
    <property type="match status" value="1"/>
</dbReference>